<gene>
    <name evidence="8" type="ORF">HPBE_LOCUS10558</name>
</gene>
<dbReference type="PANTHER" id="PTHR11571:SF224">
    <property type="entry name" value="HEMATOPOIETIC PROSTAGLANDIN D SYNTHASE"/>
    <property type="match status" value="1"/>
</dbReference>
<dbReference type="SFLD" id="SFLDG01205">
    <property type="entry name" value="AMPS.1"/>
    <property type="match status" value="1"/>
</dbReference>
<sequence length="205" mass="23389">MVHYKLIYFNGRGAAEIIRQLFVIAGKEYEDVRLTFEEWPKYKPEMPFGQVPVLEIDGQKLAQSLAIVRYLAREFGYAGKTPFEEALVDSIGDQYKDFVNEARPYFRVALGFQEGDEAALAKDVFLPAREKFLTFMTKFLNQSKSGYLVGDSLTWADLVLAEMAEVAKKVPTLYDGFPEAKAHSEKIRSIPALAKWLQTRPETKF</sequence>
<dbReference type="SUPFAM" id="SSF52833">
    <property type="entry name" value="Thioredoxin-like"/>
    <property type="match status" value="1"/>
</dbReference>
<dbReference type="CDD" id="cd03192">
    <property type="entry name" value="GST_C_Sigma_like"/>
    <property type="match status" value="1"/>
</dbReference>
<keyword evidence="9" id="KW-1185">Reference proteome</keyword>
<proteinExistence type="inferred from homology"/>
<organism evidence="9 10">
    <name type="scientific">Heligmosomoides polygyrus</name>
    <name type="common">Parasitic roundworm</name>
    <dbReference type="NCBI Taxonomy" id="6339"/>
    <lineage>
        <taxon>Eukaryota</taxon>
        <taxon>Metazoa</taxon>
        <taxon>Ecdysozoa</taxon>
        <taxon>Nematoda</taxon>
        <taxon>Chromadorea</taxon>
        <taxon>Rhabditida</taxon>
        <taxon>Rhabditina</taxon>
        <taxon>Rhabditomorpha</taxon>
        <taxon>Strongyloidea</taxon>
        <taxon>Heligmosomidae</taxon>
        <taxon>Heligmosomoides</taxon>
    </lineage>
</organism>
<dbReference type="InterPro" id="IPR050213">
    <property type="entry name" value="GST_superfamily"/>
</dbReference>
<dbReference type="InterPro" id="IPR040079">
    <property type="entry name" value="Glutathione_S-Trfase"/>
</dbReference>
<dbReference type="InterPro" id="IPR010987">
    <property type="entry name" value="Glutathione-S-Trfase_C-like"/>
</dbReference>
<name>A0A183FRS0_HELPZ</name>
<dbReference type="Proteomes" id="UP000050761">
    <property type="component" value="Unassembled WGS sequence"/>
</dbReference>
<dbReference type="SUPFAM" id="SSF47616">
    <property type="entry name" value="GST C-terminal domain-like"/>
    <property type="match status" value="1"/>
</dbReference>
<evidence type="ECO:0000313" key="10">
    <source>
        <dbReference type="WBParaSite" id="HPBE_0001055701-mRNA-1"/>
    </source>
</evidence>
<evidence type="ECO:0000256" key="2">
    <source>
        <dbReference type="ARBA" id="ARBA00022679"/>
    </source>
</evidence>
<evidence type="ECO:0000259" key="6">
    <source>
        <dbReference type="PROSITE" id="PS50404"/>
    </source>
</evidence>
<dbReference type="InterPro" id="IPR036282">
    <property type="entry name" value="Glutathione-S-Trfase_C_sf"/>
</dbReference>
<dbReference type="Pfam" id="PF02798">
    <property type="entry name" value="GST_N"/>
    <property type="match status" value="1"/>
</dbReference>
<dbReference type="InterPro" id="IPR036249">
    <property type="entry name" value="Thioredoxin-like_sf"/>
</dbReference>
<dbReference type="PANTHER" id="PTHR11571">
    <property type="entry name" value="GLUTATHIONE S-TRANSFERASE"/>
    <property type="match status" value="1"/>
</dbReference>
<dbReference type="InterPro" id="IPR004046">
    <property type="entry name" value="GST_C"/>
</dbReference>
<evidence type="ECO:0000313" key="9">
    <source>
        <dbReference type="Proteomes" id="UP000050761"/>
    </source>
</evidence>
<dbReference type="SFLD" id="SFLDG00363">
    <property type="entry name" value="AMPS_(cytGST):_Alpha-__Mu-__Pi"/>
    <property type="match status" value="1"/>
</dbReference>
<feature type="domain" description="GST C-terminal" evidence="7">
    <location>
        <begin position="81"/>
        <end position="205"/>
    </location>
</feature>
<protein>
    <recommendedName>
        <fullName evidence="1">glutathione transferase</fullName>
        <ecNumber evidence="1">2.5.1.18</ecNumber>
    </recommendedName>
    <alternativeName>
        <fullName evidence="5">GST class-sigma</fullName>
    </alternativeName>
</protein>
<evidence type="ECO:0000256" key="3">
    <source>
        <dbReference type="ARBA" id="ARBA00038317"/>
    </source>
</evidence>
<dbReference type="AlphaFoldDB" id="A0A183FRS0"/>
<dbReference type="EC" id="2.5.1.18" evidence="1"/>
<evidence type="ECO:0000256" key="1">
    <source>
        <dbReference type="ARBA" id="ARBA00012452"/>
    </source>
</evidence>
<dbReference type="Gene3D" id="1.20.1050.10">
    <property type="match status" value="1"/>
</dbReference>
<dbReference type="GO" id="GO:0005737">
    <property type="term" value="C:cytoplasm"/>
    <property type="evidence" value="ECO:0007669"/>
    <property type="project" value="UniProtKB-ARBA"/>
</dbReference>
<feature type="domain" description="GST N-terminal" evidence="6">
    <location>
        <begin position="2"/>
        <end position="79"/>
    </location>
</feature>
<dbReference type="Pfam" id="PF14497">
    <property type="entry name" value="GST_C_3"/>
    <property type="match status" value="1"/>
</dbReference>
<dbReference type="OrthoDB" id="414243at2759"/>
<dbReference type="EMBL" id="UZAH01026804">
    <property type="protein sequence ID" value="VDO85500.1"/>
    <property type="molecule type" value="Genomic_DNA"/>
</dbReference>
<evidence type="ECO:0000256" key="5">
    <source>
        <dbReference type="ARBA" id="ARBA00078118"/>
    </source>
</evidence>
<dbReference type="CDD" id="cd03039">
    <property type="entry name" value="GST_N_Sigma_like"/>
    <property type="match status" value="1"/>
</dbReference>
<comment type="similarity">
    <text evidence="3">Belongs to the GST superfamily. Sigma family.</text>
</comment>
<dbReference type="InterPro" id="IPR004045">
    <property type="entry name" value="Glutathione_S-Trfase_N"/>
</dbReference>
<accession>A0A183FRS0</accession>
<dbReference type="PROSITE" id="PS50404">
    <property type="entry name" value="GST_NTER"/>
    <property type="match status" value="1"/>
</dbReference>
<accession>A0A3P7YC38</accession>
<dbReference type="FunFam" id="1.20.1050.10:FF:000031">
    <property type="entry name" value="Glutathione S-Transferase"/>
    <property type="match status" value="1"/>
</dbReference>
<dbReference type="FunFam" id="3.40.30.10:FF:000035">
    <property type="entry name" value="hematopoietic prostaglandin D synthase"/>
    <property type="match status" value="1"/>
</dbReference>
<dbReference type="PROSITE" id="PS50405">
    <property type="entry name" value="GST_CTER"/>
    <property type="match status" value="1"/>
</dbReference>
<dbReference type="SFLD" id="SFLDS00019">
    <property type="entry name" value="Glutathione_Transferase_(cytos"/>
    <property type="match status" value="1"/>
</dbReference>
<reference evidence="10" key="2">
    <citation type="submission" date="2019-09" db="UniProtKB">
        <authorList>
            <consortium name="WormBaseParasite"/>
        </authorList>
    </citation>
    <scope>IDENTIFICATION</scope>
</reference>
<dbReference type="Gene3D" id="3.40.30.10">
    <property type="entry name" value="Glutaredoxin"/>
    <property type="match status" value="1"/>
</dbReference>
<evidence type="ECO:0000256" key="4">
    <source>
        <dbReference type="ARBA" id="ARBA00047960"/>
    </source>
</evidence>
<comment type="catalytic activity">
    <reaction evidence="4">
        <text>RX + glutathione = an S-substituted glutathione + a halide anion + H(+)</text>
        <dbReference type="Rhea" id="RHEA:16437"/>
        <dbReference type="ChEBI" id="CHEBI:15378"/>
        <dbReference type="ChEBI" id="CHEBI:16042"/>
        <dbReference type="ChEBI" id="CHEBI:17792"/>
        <dbReference type="ChEBI" id="CHEBI:57925"/>
        <dbReference type="ChEBI" id="CHEBI:90779"/>
        <dbReference type="EC" id="2.5.1.18"/>
    </reaction>
</comment>
<dbReference type="GO" id="GO:0004364">
    <property type="term" value="F:glutathione transferase activity"/>
    <property type="evidence" value="ECO:0007669"/>
    <property type="project" value="UniProtKB-EC"/>
</dbReference>
<dbReference type="GO" id="GO:0004602">
    <property type="term" value="F:glutathione peroxidase activity"/>
    <property type="evidence" value="ECO:0007669"/>
    <property type="project" value="UniProtKB-ARBA"/>
</dbReference>
<dbReference type="GO" id="GO:0006749">
    <property type="term" value="P:glutathione metabolic process"/>
    <property type="evidence" value="ECO:0007669"/>
    <property type="project" value="TreeGrafter"/>
</dbReference>
<reference evidence="8 9" key="1">
    <citation type="submission" date="2018-11" db="EMBL/GenBank/DDBJ databases">
        <authorList>
            <consortium name="Pathogen Informatics"/>
        </authorList>
    </citation>
    <scope>NUCLEOTIDE SEQUENCE [LARGE SCALE GENOMIC DNA]</scope>
</reference>
<evidence type="ECO:0000313" key="8">
    <source>
        <dbReference type="EMBL" id="VDO85500.1"/>
    </source>
</evidence>
<keyword evidence="2" id="KW-0808">Transferase</keyword>
<dbReference type="WBParaSite" id="HPBE_0001055701-mRNA-1">
    <property type="protein sequence ID" value="HPBE_0001055701-mRNA-1"/>
    <property type="gene ID" value="HPBE_0001055701"/>
</dbReference>
<evidence type="ECO:0000259" key="7">
    <source>
        <dbReference type="PROSITE" id="PS50405"/>
    </source>
</evidence>